<evidence type="ECO:0000313" key="2">
    <source>
        <dbReference type="Proteomes" id="UP000827976"/>
    </source>
</evidence>
<keyword evidence="2" id="KW-1185">Reference proteome</keyword>
<gene>
    <name evidence="1" type="ORF">IHE45_07G051600</name>
</gene>
<organism evidence="1 2">
    <name type="scientific">Dioscorea alata</name>
    <name type="common">Purple yam</name>
    <dbReference type="NCBI Taxonomy" id="55571"/>
    <lineage>
        <taxon>Eukaryota</taxon>
        <taxon>Viridiplantae</taxon>
        <taxon>Streptophyta</taxon>
        <taxon>Embryophyta</taxon>
        <taxon>Tracheophyta</taxon>
        <taxon>Spermatophyta</taxon>
        <taxon>Magnoliopsida</taxon>
        <taxon>Liliopsida</taxon>
        <taxon>Dioscoreales</taxon>
        <taxon>Dioscoreaceae</taxon>
        <taxon>Dioscorea</taxon>
    </lineage>
</organism>
<accession>A0ACB7VQN7</accession>
<protein>
    <submittedName>
        <fullName evidence="1">Zinc finger RING/FYVE/PHD-type protein</fullName>
    </submittedName>
</protein>
<reference evidence="2" key="1">
    <citation type="journal article" date="2022" name="Nat. Commun.">
        <title>Chromosome evolution and the genetic basis of agronomically important traits in greater yam.</title>
        <authorList>
            <person name="Bredeson J.V."/>
            <person name="Lyons J.B."/>
            <person name="Oniyinde I.O."/>
            <person name="Okereke N.R."/>
            <person name="Kolade O."/>
            <person name="Nnabue I."/>
            <person name="Nwadili C.O."/>
            <person name="Hribova E."/>
            <person name="Parker M."/>
            <person name="Nwogha J."/>
            <person name="Shu S."/>
            <person name="Carlson J."/>
            <person name="Kariba R."/>
            <person name="Muthemba S."/>
            <person name="Knop K."/>
            <person name="Barton G.J."/>
            <person name="Sherwood A.V."/>
            <person name="Lopez-Montes A."/>
            <person name="Asiedu R."/>
            <person name="Jamnadass R."/>
            <person name="Muchugi A."/>
            <person name="Goodstein D."/>
            <person name="Egesi C.N."/>
            <person name="Featherston J."/>
            <person name="Asfaw A."/>
            <person name="Simpson G.G."/>
            <person name="Dolezel J."/>
            <person name="Hendre P.S."/>
            <person name="Van Deynze A."/>
            <person name="Kumar P.L."/>
            <person name="Obidiegwu J.E."/>
            <person name="Bhattacharjee R."/>
            <person name="Rokhsar D.S."/>
        </authorList>
    </citation>
    <scope>NUCLEOTIDE SEQUENCE [LARGE SCALE GENOMIC DNA]</scope>
    <source>
        <strain evidence="2">cv. TDa95/00328</strain>
    </source>
</reference>
<evidence type="ECO:0000313" key="1">
    <source>
        <dbReference type="EMBL" id="KAH7676963.1"/>
    </source>
</evidence>
<comment type="caution">
    <text evidence="1">The sequence shown here is derived from an EMBL/GenBank/DDBJ whole genome shotgun (WGS) entry which is preliminary data.</text>
</comment>
<dbReference type="Proteomes" id="UP000827976">
    <property type="component" value="Chromosome 7"/>
</dbReference>
<sequence length="277" mass="31249">MPRISPLFLSLRGCLVTSTPSSPLSFPFLSFPFYTPLRSMDAGNLTDFSSFQMEQQQQVGEMDVVASIDAVLDEGVCAICLERIQIQDCAAVKGCGHSYCAICILRWATYTKTPSCPQCKLPFTFLDVYRSLDGRIHDYSFEESVCLLLRAPWFVPVPVEAEESTLDELEDISLYYDDEQRDDDLDEAYFMCSSSNIRVGNRRWGDNGYVRSGRKEARPVIRQPFVDNGAGPSQVRKKKEAAKDTLGRRAKRALKREAADKAAAVKHQQHLQRLGRK</sequence>
<dbReference type="EMBL" id="CM037017">
    <property type="protein sequence ID" value="KAH7676963.1"/>
    <property type="molecule type" value="Genomic_DNA"/>
</dbReference>
<name>A0ACB7VQN7_DIOAL</name>
<proteinExistence type="predicted"/>